<dbReference type="EMBL" id="JADEXN010000329">
    <property type="protein sequence ID" value="MBE9042281.1"/>
    <property type="molecule type" value="Genomic_DNA"/>
</dbReference>
<proteinExistence type="predicted"/>
<sequence length="60" mass="6998">MKLDLQEENHRQTPFYTIDFLSKISRKARGSKKSPIFRFHIPFDLPLLSDVLIYASGFAI</sequence>
<keyword evidence="2" id="KW-1185">Reference proteome</keyword>
<gene>
    <name evidence="1" type="ORF">IQ235_15995</name>
</gene>
<dbReference type="Proteomes" id="UP000621799">
    <property type="component" value="Unassembled WGS sequence"/>
</dbReference>
<name>A0A928ZB43_9CYAN</name>
<dbReference type="AlphaFoldDB" id="A0A928ZB43"/>
<comment type="caution">
    <text evidence="1">The sequence shown here is derived from an EMBL/GenBank/DDBJ whole genome shotgun (WGS) entry which is preliminary data.</text>
</comment>
<protein>
    <submittedName>
        <fullName evidence="1">Uncharacterized protein</fullName>
    </submittedName>
</protein>
<reference evidence="1" key="1">
    <citation type="submission" date="2020-10" db="EMBL/GenBank/DDBJ databases">
        <authorList>
            <person name="Castelo-Branco R."/>
            <person name="Eusebio N."/>
            <person name="Adriana R."/>
            <person name="Vieira A."/>
            <person name="Brugerolle De Fraissinette N."/>
            <person name="Rezende De Castro R."/>
            <person name="Schneider M.P."/>
            <person name="Vasconcelos V."/>
            <person name="Leao P.N."/>
        </authorList>
    </citation>
    <scope>NUCLEOTIDE SEQUENCE</scope>
    <source>
        <strain evidence="1">LEGE 11467</strain>
    </source>
</reference>
<evidence type="ECO:0000313" key="2">
    <source>
        <dbReference type="Proteomes" id="UP000621799"/>
    </source>
</evidence>
<organism evidence="1 2">
    <name type="scientific">Zarconia navalis LEGE 11467</name>
    <dbReference type="NCBI Taxonomy" id="1828826"/>
    <lineage>
        <taxon>Bacteria</taxon>
        <taxon>Bacillati</taxon>
        <taxon>Cyanobacteriota</taxon>
        <taxon>Cyanophyceae</taxon>
        <taxon>Oscillatoriophycideae</taxon>
        <taxon>Oscillatoriales</taxon>
        <taxon>Oscillatoriales incertae sedis</taxon>
        <taxon>Zarconia</taxon>
        <taxon>Zarconia navalis</taxon>
    </lineage>
</organism>
<accession>A0A928ZB43</accession>
<evidence type="ECO:0000313" key="1">
    <source>
        <dbReference type="EMBL" id="MBE9042281.1"/>
    </source>
</evidence>